<sequence length="263" mass="28871">MLQPRATNPALFSGGHTSLLVHKAALRIQFQEYAESCAKWVDCHLLSFYEQERYLLPAVTVETGLPSFLAANAKCWWTGALAAATTELKYAGYVAPGVLLVAGAARALETVRGAYARSVLKPPPTYLICGLGRSDMVDYGYSNKYQGNRALLGVLELNVDSNRVRPSHNSIYLSSRLGLKLAGAVTRERALLTRIEFTRARTVKVGARPQTGPILLFEAQNQRFNLTKAKLVNLFIQAEYLIAEYSGSRTTILITVPPAFFGT</sequence>
<dbReference type="STRING" id="151549.A0A4C1T7F7"/>
<dbReference type="PANTHER" id="PTHR22437:SF0">
    <property type="entry name" value="FI21431P1"/>
    <property type="match status" value="1"/>
</dbReference>
<dbReference type="AlphaFoldDB" id="A0A4C1T7F7"/>
<dbReference type="InterPro" id="IPR040126">
    <property type="entry name" value="STOX1/2"/>
</dbReference>
<dbReference type="PANTHER" id="PTHR22437">
    <property type="entry name" value="WINGED HELIX DOMAIN-CONTAINING PROTEIN"/>
    <property type="match status" value="1"/>
</dbReference>
<reference evidence="1 2" key="1">
    <citation type="journal article" date="2019" name="Commun. Biol.">
        <title>The bagworm genome reveals a unique fibroin gene that provides high tensile strength.</title>
        <authorList>
            <person name="Kono N."/>
            <person name="Nakamura H."/>
            <person name="Ohtoshi R."/>
            <person name="Tomita M."/>
            <person name="Numata K."/>
            <person name="Arakawa K."/>
        </authorList>
    </citation>
    <scope>NUCLEOTIDE SEQUENCE [LARGE SCALE GENOMIC DNA]</scope>
</reference>
<evidence type="ECO:0000313" key="1">
    <source>
        <dbReference type="EMBL" id="GBP10352.1"/>
    </source>
</evidence>
<protein>
    <submittedName>
        <fullName evidence="1">Storkhead-box protein 1</fullName>
    </submittedName>
</protein>
<name>A0A4C1T7F7_EUMVA</name>
<dbReference type="OrthoDB" id="10020110at2759"/>
<comment type="caution">
    <text evidence="1">The sequence shown here is derived from an EMBL/GenBank/DDBJ whole genome shotgun (WGS) entry which is preliminary data.</text>
</comment>
<dbReference type="GO" id="GO:0005737">
    <property type="term" value="C:cytoplasm"/>
    <property type="evidence" value="ECO:0007669"/>
    <property type="project" value="TreeGrafter"/>
</dbReference>
<accession>A0A4C1T7F7</accession>
<evidence type="ECO:0000313" key="2">
    <source>
        <dbReference type="Proteomes" id="UP000299102"/>
    </source>
</evidence>
<keyword evidence="2" id="KW-1185">Reference proteome</keyword>
<dbReference type="GO" id="GO:0006357">
    <property type="term" value="P:regulation of transcription by RNA polymerase II"/>
    <property type="evidence" value="ECO:0007669"/>
    <property type="project" value="InterPro"/>
</dbReference>
<organism evidence="1 2">
    <name type="scientific">Eumeta variegata</name>
    <name type="common">Bagworm moth</name>
    <name type="synonym">Eumeta japonica</name>
    <dbReference type="NCBI Taxonomy" id="151549"/>
    <lineage>
        <taxon>Eukaryota</taxon>
        <taxon>Metazoa</taxon>
        <taxon>Ecdysozoa</taxon>
        <taxon>Arthropoda</taxon>
        <taxon>Hexapoda</taxon>
        <taxon>Insecta</taxon>
        <taxon>Pterygota</taxon>
        <taxon>Neoptera</taxon>
        <taxon>Endopterygota</taxon>
        <taxon>Lepidoptera</taxon>
        <taxon>Glossata</taxon>
        <taxon>Ditrysia</taxon>
        <taxon>Tineoidea</taxon>
        <taxon>Psychidae</taxon>
        <taxon>Oiketicinae</taxon>
        <taxon>Eumeta</taxon>
    </lineage>
</organism>
<dbReference type="Proteomes" id="UP000299102">
    <property type="component" value="Unassembled WGS sequence"/>
</dbReference>
<dbReference type="GO" id="GO:0000977">
    <property type="term" value="F:RNA polymerase II transcription regulatory region sequence-specific DNA binding"/>
    <property type="evidence" value="ECO:0007669"/>
    <property type="project" value="TreeGrafter"/>
</dbReference>
<dbReference type="GO" id="GO:0005634">
    <property type="term" value="C:nucleus"/>
    <property type="evidence" value="ECO:0007669"/>
    <property type="project" value="TreeGrafter"/>
</dbReference>
<dbReference type="EMBL" id="BGZK01000040">
    <property type="protein sequence ID" value="GBP10352.1"/>
    <property type="molecule type" value="Genomic_DNA"/>
</dbReference>
<gene>
    <name evidence="1" type="primary">STOX1</name>
    <name evidence="1" type="ORF">EVAR_5665_1</name>
</gene>
<proteinExistence type="predicted"/>